<proteinExistence type="predicted"/>
<evidence type="ECO:0000313" key="2">
    <source>
        <dbReference type="Proteomes" id="UP000252132"/>
    </source>
</evidence>
<comment type="caution">
    <text evidence="1">The sequence shown here is derived from an EMBL/GenBank/DDBJ whole genome shotgun (WGS) entry which is preliminary data.</text>
</comment>
<gene>
    <name evidence="1" type="ORF">DBW69_06695</name>
</gene>
<dbReference type="Proteomes" id="UP000252132">
    <property type="component" value="Unassembled WGS sequence"/>
</dbReference>
<protein>
    <submittedName>
        <fullName evidence="1">Uncharacterized protein</fullName>
    </submittedName>
</protein>
<dbReference type="AlphaFoldDB" id="A0A368DTE3"/>
<sequence>MLDKFKEKLNDMNVAIREAIKSADFEKAQLLDNERQYFIITAMKDETFSPDDEFVEFLENCAKENAELVSELEARIIKLSSATHKTSQMMKGYNI</sequence>
<reference evidence="1 2" key="1">
    <citation type="journal article" date="2018" name="Microbiome">
        <title>Fine metagenomic profile of the Mediterranean stratified and mixed water columns revealed by assembly and recruitment.</title>
        <authorList>
            <person name="Haro-Moreno J.M."/>
            <person name="Lopez-Perez M."/>
            <person name="De La Torre J.R."/>
            <person name="Picazo A."/>
            <person name="Camacho A."/>
            <person name="Rodriguez-Valera F."/>
        </authorList>
    </citation>
    <scope>NUCLEOTIDE SEQUENCE [LARGE SCALE GENOMIC DNA]</scope>
    <source>
        <strain evidence="1">MED-G55</strain>
    </source>
</reference>
<accession>A0A368DTE3</accession>
<name>A0A368DTE3_9PROT</name>
<organism evidence="1 2">
    <name type="scientific">PS1 clade bacterium</name>
    <dbReference type="NCBI Taxonomy" id="2175152"/>
    <lineage>
        <taxon>Bacteria</taxon>
        <taxon>Pseudomonadati</taxon>
        <taxon>Pseudomonadota</taxon>
        <taxon>Alphaproteobacteria</taxon>
        <taxon>PS1 clade</taxon>
    </lineage>
</organism>
<evidence type="ECO:0000313" key="1">
    <source>
        <dbReference type="EMBL" id="RCL75089.1"/>
    </source>
</evidence>
<dbReference type="EMBL" id="QOQF01000039">
    <property type="protein sequence ID" value="RCL75089.1"/>
    <property type="molecule type" value="Genomic_DNA"/>
</dbReference>